<dbReference type="PANTHER" id="PTHR42915">
    <property type="entry name" value="HYPOTHETICAL 460 KDA PROTEIN IN FEUA-SIGW INTERGENIC REGION [PRECURSOR]"/>
    <property type="match status" value="1"/>
</dbReference>
<reference evidence="3 4" key="1">
    <citation type="submission" date="2018-06" db="EMBL/GenBank/DDBJ databases">
        <title>Extensive metabolic versatility and redundancy in microbially diverse, dynamic hydrothermal sediments.</title>
        <authorList>
            <person name="Dombrowski N."/>
            <person name="Teske A."/>
            <person name="Baker B.J."/>
        </authorList>
    </citation>
    <scope>NUCLEOTIDE SEQUENCE [LARGE SCALE GENOMIC DNA]</scope>
    <source>
        <strain evidence="3">B36_G15</strain>
    </source>
</reference>
<organism evidence="3 4">
    <name type="scientific">candidate division WOR-3 bacterium</name>
    <dbReference type="NCBI Taxonomy" id="2052148"/>
    <lineage>
        <taxon>Bacteria</taxon>
        <taxon>Bacteria division WOR-3</taxon>
    </lineage>
</organism>
<evidence type="ECO:0000313" key="3">
    <source>
        <dbReference type="EMBL" id="RKX71125.1"/>
    </source>
</evidence>
<dbReference type="Gene3D" id="3.90.1150.140">
    <property type="match status" value="1"/>
</dbReference>
<gene>
    <name evidence="3" type="ORF">DRP53_02585</name>
</gene>
<dbReference type="Pfam" id="PF07075">
    <property type="entry name" value="NamZ_N"/>
    <property type="match status" value="1"/>
</dbReference>
<dbReference type="Pfam" id="PF20732">
    <property type="entry name" value="NamZ_C"/>
    <property type="match status" value="1"/>
</dbReference>
<comment type="caution">
    <text evidence="3">The sequence shown here is derived from an EMBL/GenBank/DDBJ whole genome shotgun (WGS) entry which is preliminary data.</text>
</comment>
<dbReference type="AlphaFoldDB" id="A0A660SJV4"/>
<evidence type="ECO:0000259" key="1">
    <source>
        <dbReference type="Pfam" id="PF07075"/>
    </source>
</evidence>
<name>A0A660SJV4_UNCW3</name>
<dbReference type="PANTHER" id="PTHR42915:SF1">
    <property type="entry name" value="PEPTIDOGLYCAN BETA-N-ACETYLMURAMIDASE NAMZ"/>
    <property type="match status" value="1"/>
</dbReference>
<feature type="domain" description="Peptidoglycan beta-N-acetylmuramidase NamZ N-terminal" evidence="1">
    <location>
        <begin position="37"/>
        <end position="227"/>
    </location>
</feature>
<dbReference type="PIRSF" id="PIRSF016719">
    <property type="entry name" value="UCP016719"/>
    <property type="match status" value="1"/>
</dbReference>
<dbReference type="Gene3D" id="3.40.50.12170">
    <property type="entry name" value="Uncharacterised protein PF07075, DUF1343"/>
    <property type="match status" value="1"/>
</dbReference>
<dbReference type="EMBL" id="QNBE01000016">
    <property type="protein sequence ID" value="RKX71125.1"/>
    <property type="molecule type" value="Genomic_DNA"/>
</dbReference>
<proteinExistence type="predicted"/>
<dbReference type="InterPro" id="IPR048502">
    <property type="entry name" value="NamZ_N"/>
</dbReference>
<dbReference type="Proteomes" id="UP000268469">
    <property type="component" value="Unassembled WGS sequence"/>
</dbReference>
<dbReference type="InterPro" id="IPR008302">
    <property type="entry name" value="NamZ"/>
</dbReference>
<dbReference type="GO" id="GO:0033922">
    <property type="term" value="F:peptidoglycan beta-N-acetylmuramidase activity"/>
    <property type="evidence" value="ECO:0007669"/>
    <property type="project" value="InterPro"/>
</dbReference>
<accession>A0A660SJV4</accession>
<protein>
    <submittedName>
        <fullName evidence="3">DUF1343 domain-containing protein</fullName>
    </submittedName>
</protein>
<dbReference type="InterPro" id="IPR048503">
    <property type="entry name" value="NamZ_C"/>
</dbReference>
<feature type="domain" description="Peptidoglycan beta-N-acetylmuramidase NamZ C-terminal" evidence="2">
    <location>
        <begin position="231"/>
        <end position="387"/>
    </location>
</feature>
<evidence type="ECO:0000259" key="2">
    <source>
        <dbReference type="Pfam" id="PF20732"/>
    </source>
</evidence>
<evidence type="ECO:0000313" key="4">
    <source>
        <dbReference type="Proteomes" id="UP000268469"/>
    </source>
</evidence>
<sequence length="387" mass="43614">MLPLPGVSQKGSALPAEAVRYGIDRVDLQPLKGRRLGILAHQASVTTDLEYSFVKLKKAGLDLRVIFAPEHGLYSTAQDQVAIEGGIEPITGIPIVSLYPPNRWEKSILAELDLLIIDIFDIGARYYTYLWSATELIEAAANQKILILDRPNPIGRKVEGPIIEPDLFSFVGPYPIPIRHGMTPGELLSFLNERYLKKNLEVVPLEGWDGGYFQGIWIPPSPNIPSLSTAIVYPGACLIEGTNLSEGRGTTRPFEQIGAPWLDPMGVIEAVGTIDGARLRPVEFQPQFSKYEGEVCRGIFIHLLDREEFHPVFTYLKIIQAIRKIHPEKFAWRSPPYEGVLDRLPFDLLIGRKEIREMIEQGVEVGEILNRFQGEEFLKLRRDYLIY</sequence>